<comment type="caution">
    <text evidence="1">The sequence shown here is derived from an EMBL/GenBank/DDBJ whole genome shotgun (WGS) entry which is preliminary data.</text>
</comment>
<reference evidence="1 2" key="1">
    <citation type="journal article" date="2012" name="J. Bacteriol.">
        <title>Draft genome sequence of the nitrophenol-degrading actinomycete Rhodococcus imtechensis RKJ300.</title>
        <authorList>
            <person name="Vikram S."/>
            <person name="Kumar S."/>
            <person name="Subramanian S."/>
            <person name="Raghava G.P."/>
        </authorList>
    </citation>
    <scope>NUCLEOTIDE SEQUENCE [LARGE SCALE GENOMIC DNA]</scope>
    <source>
        <strain evidence="1 2">RKJ300</strain>
    </source>
</reference>
<dbReference type="Proteomes" id="UP000006447">
    <property type="component" value="Unassembled WGS sequence"/>
</dbReference>
<protein>
    <recommendedName>
        <fullName evidence="3">TetR family transcriptional regulator</fullName>
    </recommendedName>
</protein>
<dbReference type="AlphaFoldDB" id="I0WRA9"/>
<evidence type="ECO:0000313" key="1">
    <source>
        <dbReference type="EMBL" id="EID78925.1"/>
    </source>
</evidence>
<proteinExistence type="predicted"/>
<name>I0WRA9_RHOOP</name>
<sequence>MAALRDAALVDPAFAQRMHDFGIEQMKPWAELLTALAADGAHLPASPDVSAQLIAAVATAFVGLRDGGDDEGIAALTRFVERGLLG</sequence>
<organism evidence="1 2">
    <name type="scientific">Rhodococcus opacus RKJ300 = JCM 13270</name>
    <dbReference type="NCBI Taxonomy" id="1165867"/>
    <lineage>
        <taxon>Bacteria</taxon>
        <taxon>Bacillati</taxon>
        <taxon>Actinomycetota</taxon>
        <taxon>Actinomycetes</taxon>
        <taxon>Mycobacteriales</taxon>
        <taxon>Nocardiaceae</taxon>
        <taxon>Rhodococcus</taxon>
    </lineage>
</organism>
<dbReference type="PATRIC" id="fig|1165867.3.peg.3273"/>
<dbReference type="EMBL" id="AJJH01000095">
    <property type="protein sequence ID" value="EID78925.1"/>
    <property type="molecule type" value="Genomic_DNA"/>
</dbReference>
<gene>
    <name evidence="1" type="ORF">W59_16076</name>
</gene>
<evidence type="ECO:0008006" key="3">
    <source>
        <dbReference type="Google" id="ProtNLM"/>
    </source>
</evidence>
<evidence type="ECO:0000313" key="2">
    <source>
        <dbReference type="Proteomes" id="UP000006447"/>
    </source>
</evidence>
<dbReference type="RefSeq" id="WP_007298067.1">
    <property type="nucleotide sequence ID" value="NZ_AJJH01000095.1"/>
</dbReference>
<accession>I0WRA9</accession>